<evidence type="ECO:0000259" key="1">
    <source>
        <dbReference type="Pfam" id="PF06983"/>
    </source>
</evidence>
<dbReference type="GO" id="GO:0008168">
    <property type="term" value="F:methyltransferase activity"/>
    <property type="evidence" value="ECO:0007669"/>
    <property type="project" value="UniProtKB-KW"/>
</dbReference>
<dbReference type="Proteomes" id="UP000198504">
    <property type="component" value="Unassembled WGS sequence"/>
</dbReference>
<dbReference type="Pfam" id="PF06983">
    <property type="entry name" value="3-dmu-9_3-mt"/>
    <property type="match status" value="1"/>
</dbReference>
<gene>
    <name evidence="2" type="ORF">SAMN05421756_10252</name>
</gene>
<dbReference type="Gene3D" id="3.10.180.10">
    <property type="entry name" value="2,3-Dihydroxybiphenyl 1,2-Dioxygenase, domain 1"/>
    <property type="match status" value="1"/>
</dbReference>
<evidence type="ECO:0000313" key="2">
    <source>
        <dbReference type="EMBL" id="SEP95393.1"/>
    </source>
</evidence>
<dbReference type="EMBL" id="FOFA01000002">
    <property type="protein sequence ID" value="SEP95393.1"/>
    <property type="molecule type" value="Genomic_DNA"/>
</dbReference>
<dbReference type="AlphaFoldDB" id="A0A1H9C3G3"/>
<protein>
    <submittedName>
        <fullName evidence="2">Glyoxalase superfamily enzyme, possibly 3-demethylubiquinone-9 3-methyltransferase</fullName>
    </submittedName>
</protein>
<feature type="domain" description="PhnB-like" evidence="1">
    <location>
        <begin position="3"/>
        <end position="117"/>
    </location>
</feature>
<accession>A0A1H9C3G3</accession>
<dbReference type="PANTHER" id="PTHR33990:SF2">
    <property type="entry name" value="PHNB-LIKE DOMAIN-CONTAINING PROTEIN"/>
    <property type="match status" value="1"/>
</dbReference>
<keyword evidence="2" id="KW-0808">Transferase</keyword>
<reference evidence="3" key="1">
    <citation type="submission" date="2016-10" db="EMBL/GenBank/DDBJ databases">
        <authorList>
            <person name="Varghese N."/>
            <person name="Submissions S."/>
        </authorList>
    </citation>
    <scope>NUCLEOTIDE SEQUENCE [LARGE SCALE GENOMIC DNA]</scope>
    <source>
        <strain evidence="3">CGMCC 4.6856</strain>
    </source>
</reference>
<name>A0A1H9C3G3_9ACTN</name>
<dbReference type="InterPro" id="IPR028973">
    <property type="entry name" value="PhnB-like"/>
</dbReference>
<evidence type="ECO:0000313" key="3">
    <source>
        <dbReference type="Proteomes" id="UP000198504"/>
    </source>
</evidence>
<keyword evidence="2" id="KW-0830">Ubiquinone</keyword>
<dbReference type="STRING" id="1036181.SAMN05421756_10252"/>
<organism evidence="2 3">
    <name type="scientific">Microlunatus flavus</name>
    <dbReference type="NCBI Taxonomy" id="1036181"/>
    <lineage>
        <taxon>Bacteria</taxon>
        <taxon>Bacillati</taxon>
        <taxon>Actinomycetota</taxon>
        <taxon>Actinomycetes</taxon>
        <taxon>Propionibacteriales</taxon>
        <taxon>Propionibacteriaceae</taxon>
        <taxon>Microlunatus</taxon>
    </lineage>
</organism>
<sequence length="157" mass="17258">MSAITPCLWFDTQGEDAANFYVALFPDSRITSLSRWGAENPDREGQVLTVELVLDGRPYTFLNGGPEFTLDEAFSLQVDCADQAEVDRYWDTFVGDGGEESQCGWCRDKFGVSWQVVPRVLNELLADPDPARASRAMRAMLGMKKLDVAALEAAAAG</sequence>
<dbReference type="CDD" id="cd06588">
    <property type="entry name" value="PhnB_like"/>
    <property type="match status" value="1"/>
</dbReference>
<dbReference type="InterPro" id="IPR009725">
    <property type="entry name" value="3_dmu_93_MTrfase"/>
</dbReference>
<dbReference type="SUPFAM" id="SSF54593">
    <property type="entry name" value="Glyoxalase/Bleomycin resistance protein/Dihydroxybiphenyl dioxygenase"/>
    <property type="match status" value="1"/>
</dbReference>
<dbReference type="RefSeq" id="WP_091177994.1">
    <property type="nucleotide sequence ID" value="NZ_FOFA01000002.1"/>
</dbReference>
<dbReference type="GO" id="GO:0032259">
    <property type="term" value="P:methylation"/>
    <property type="evidence" value="ECO:0007669"/>
    <property type="project" value="UniProtKB-KW"/>
</dbReference>
<keyword evidence="2" id="KW-0489">Methyltransferase</keyword>
<proteinExistence type="predicted"/>
<dbReference type="PANTHER" id="PTHR33990">
    <property type="entry name" value="PROTEIN YJDN-RELATED"/>
    <property type="match status" value="1"/>
</dbReference>
<keyword evidence="3" id="KW-1185">Reference proteome</keyword>
<dbReference type="PIRSF" id="PIRSF021700">
    <property type="entry name" value="3_dmu_93_MTrfase"/>
    <property type="match status" value="1"/>
</dbReference>
<dbReference type="OrthoDB" id="9806473at2"/>
<dbReference type="InterPro" id="IPR029068">
    <property type="entry name" value="Glyas_Bleomycin-R_OHBP_Dase"/>
</dbReference>